<dbReference type="InterPro" id="IPR006258">
    <property type="entry name" value="Lipoamide_DH"/>
</dbReference>
<dbReference type="EMBL" id="BLAB01000001">
    <property type="protein sequence ID" value="GER94276.1"/>
    <property type="molecule type" value="Genomic_DNA"/>
</dbReference>
<dbReference type="GO" id="GO:0050660">
    <property type="term" value="F:flavin adenine dinucleotide binding"/>
    <property type="evidence" value="ECO:0007669"/>
    <property type="project" value="InterPro"/>
</dbReference>
<sequence length="461" mass="48948">MKLTIIGAGPGGYVAALKAAQLGAQVTVIEDTEVGGTCLNRGCIPTKALVASSEALHKAKNLEEFGIEISGNISPNLTKIMERKNKVVSTQVKGIRSLFKSWGVNLIEGRGMILTPEKIEVQKKDNAIEIIETDKIIIATGSRPAQIPTFPFDGEHILSSDDALNIKSIPASMIIIGAGVIGCEFACIFKELGTEVTMVEMMPRAVSTEDPEISEILEKELKKKKIKLLTGTKVEKVDGQHDGIHVHLADGKELVAEKLLVSIGRALNTENIGLEAVGIKRGARGEILVNEKMETNIEGIYAIGDVTGGILLAHTASKQGIVAACNACGKEKKYDPSVVPAAIFTSPEIGSVGLREHQAKDKGINIKIGRFQFRSLGKAHAMGEIAGMIKIIADADTDKVVGVHIIGPHASDLVHEGALAIKTGLTAKEVADMIHAHPTLAEGLMEAAEDVHGEAIHAPKK</sequence>
<evidence type="ECO:0000313" key="13">
    <source>
        <dbReference type="EMBL" id="GER94276.1"/>
    </source>
</evidence>
<keyword evidence="4" id="KW-0963">Cytoplasm</keyword>
<comment type="subcellular location">
    <subcellularLocation>
        <location evidence="2">Cytoplasm</location>
    </subcellularLocation>
</comment>
<keyword evidence="9" id="KW-1015">Disulfide bond</keyword>
<protein>
    <submittedName>
        <fullName evidence="13">Dihydrolipoyl dehydrogenase</fullName>
    </submittedName>
</protein>
<dbReference type="NCBIfam" id="TIGR01350">
    <property type="entry name" value="lipoamide_DH"/>
    <property type="match status" value="1"/>
</dbReference>
<dbReference type="PROSITE" id="PS00076">
    <property type="entry name" value="PYRIDINE_REDOX_1"/>
    <property type="match status" value="1"/>
</dbReference>
<evidence type="ECO:0000259" key="11">
    <source>
        <dbReference type="Pfam" id="PF02852"/>
    </source>
</evidence>
<evidence type="ECO:0000256" key="10">
    <source>
        <dbReference type="ARBA" id="ARBA00023284"/>
    </source>
</evidence>
<organism evidence="13">
    <name type="scientific">hot springs metagenome</name>
    <dbReference type="NCBI Taxonomy" id="433727"/>
    <lineage>
        <taxon>unclassified sequences</taxon>
        <taxon>metagenomes</taxon>
        <taxon>ecological metagenomes</taxon>
    </lineage>
</organism>
<dbReference type="InterPro" id="IPR036188">
    <property type="entry name" value="FAD/NAD-bd_sf"/>
</dbReference>
<dbReference type="GO" id="GO:0006103">
    <property type="term" value="P:2-oxoglutarate metabolic process"/>
    <property type="evidence" value="ECO:0007669"/>
    <property type="project" value="TreeGrafter"/>
</dbReference>
<proteinExistence type="inferred from homology"/>
<dbReference type="FunFam" id="3.30.390.30:FF:000001">
    <property type="entry name" value="Dihydrolipoyl dehydrogenase"/>
    <property type="match status" value="1"/>
</dbReference>
<dbReference type="InterPro" id="IPR023753">
    <property type="entry name" value="FAD/NAD-binding_dom"/>
</dbReference>
<evidence type="ECO:0000259" key="12">
    <source>
        <dbReference type="Pfam" id="PF07992"/>
    </source>
</evidence>
<feature type="domain" description="Pyridine nucleotide-disulphide oxidoreductase dimerisation" evidence="11">
    <location>
        <begin position="339"/>
        <end position="448"/>
    </location>
</feature>
<evidence type="ECO:0000256" key="5">
    <source>
        <dbReference type="ARBA" id="ARBA00022630"/>
    </source>
</evidence>
<evidence type="ECO:0000256" key="7">
    <source>
        <dbReference type="ARBA" id="ARBA00023002"/>
    </source>
</evidence>
<dbReference type="PIRSF" id="PIRSF000350">
    <property type="entry name" value="Mercury_reductase_MerA"/>
    <property type="match status" value="1"/>
</dbReference>
<dbReference type="Pfam" id="PF07992">
    <property type="entry name" value="Pyr_redox_2"/>
    <property type="match status" value="1"/>
</dbReference>
<dbReference type="PRINTS" id="PR00411">
    <property type="entry name" value="PNDRDTASEI"/>
</dbReference>
<dbReference type="Gene3D" id="3.50.50.60">
    <property type="entry name" value="FAD/NAD(P)-binding domain"/>
    <property type="match status" value="2"/>
</dbReference>
<dbReference type="SUPFAM" id="SSF51905">
    <property type="entry name" value="FAD/NAD(P)-binding domain"/>
    <property type="match status" value="1"/>
</dbReference>
<comment type="caution">
    <text evidence="13">The sequence shown here is derived from an EMBL/GenBank/DDBJ whole genome shotgun (WGS) entry which is preliminary data.</text>
</comment>
<accession>A0A5J4L9P4</accession>
<keyword evidence="8" id="KW-0520">NAD</keyword>
<evidence type="ECO:0000256" key="8">
    <source>
        <dbReference type="ARBA" id="ARBA00023027"/>
    </source>
</evidence>
<dbReference type="InterPro" id="IPR016156">
    <property type="entry name" value="FAD/NAD-linked_Rdtase_dimer_sf"/>
</dbReference>
<gene>
    <name evidence="13" type="ORF">A45J_2036</name>
</gene>
<evidence type="ECO:0000256" key="2">
    <source>
        <dbReference type="ARBA" id="ARBA00004496"/>
    </source>
</evidence>
<evidence type="ECO:0000256" key="4">
    <source>
        <dbReference type="ARBA" id="ARBA00022490"/>
    </source>
</evidence>
<dbReference type="GO" id="GO:0005737">
    <property type="term" value="C:cytoplasm"/>
    <property type="evidence" value="ECO:0007669"/>
    <property type="project" value="UniProtKB-SubCell"/>
</dbReference>
<keyword evidence="6" id="KW-0274">FAD</keyword>
<keyword evidence="5" id="KW-0285">Flavoprotein</keyword>
<dbReference type="Gene3D" id="3.30.390.30">
    <property type="match status" value="1"/>
</dbReference>
<dbReference type="Pfam" id="PF02852">
    <property type="entry name" value="Pyr_redox_dim"/>
    <property type="match status" value="1"/>
</dbReference>
<evidence type="ECO:0000256" key="3">
    <source>
        <dbReference type="ARBA" id="ARBA00007532"/>
    </source>
</evidence>
<dbReference type="PANTHER" id="PTHR22912">
    <property type="entry name" value="DISULFIDE OXIDOREDUCTASE"/>
    <property type="match status" value="1"/>
</dbReference>
<reference evidence="13" key="1">
    <citation type="submission" date="2019-10" db="EMBL/GenBank/DDBJ databases">
        <title>Metagenomic sequencing of thiosulfate-disproportionating enrichment culture.</title>
        <authorList>
            <person name="Umezawa K."/>
            <person name="Kojima H."/>
            <person name="Fukui M."/>
        </authorList>
    </citation>
    <scope>NUCLEOTIDE SEQUENCE</scope>
    <source>
        <strain evidence="13">45J</strain>
    </source>
</reference>
<dbReference type="InterPro" id="IPR004099">
    <property type="entry name" value="Pyr_nucl-diS_OxRdtase_dimer"/>
</dbReference>
<dbReference type="InterPro" id="IPR012999">
    <property type="entry name" value="Pyr_OxRdtase_I_AS"/>
</dbReference>
<evidence type="ECO:0000256" key="6">
    <source>
        <dbReference type="ARBA" id="ARBA00022827"/>
    </source>
</evidence>
<name>A0A5J4L9P4_9ZZZZ</name>
<dbReference type="InterPro" id="IPR050151">
    <property type="entry name" value="Class-I_Pyr_Nuc-Dis_Oxidored"/>
</dbReference>
<keyword evidence="7" id="KW-0560">Oxidoreductase</keyword>
<comment type="cofactor">
    <cofactor evidence="1">
        <name>FAD</name>
        <dbReference type="ChEBI" id="CHEBI:57692"/>
    </cofactor>
</comment>
<dbReference type="SUPFAM" id="SSF55424">
    <property type="entry name" value="FAD/NAD-linked reductases, dimerisation (C-terminal) domain"/>
    <property type="match status" value="1"/>
</dbReference>
<feature type="domain" description="FAD/NAD(P)-binding" evidence="12">
    <location>
        <begin position="2"/>
        <end position="320"/>
    </location>
</feature>
<dbReference type="AlphaFoldDB" id="A0A5J4L9P4"/>
<dbReference type="GO" id="GO:0004148">
    <property type="term" value="F:dihydrolipoyl dehydrogenase (NADH) activity"/>
    <property type="evidence" value="ECO:0007669"/>
    <property type="project" value="InterPro"/>
</dbReference>
<dbReference type="PANTHER" id="PTHR22912:SF217">
    <property type="entry name" value="DIHYDROLIPOYL DEHYDROGENASE"/>
    <property type="match status" value="1"/>
</dbReference>
<evidence type="ECO:0000256" key="9">
    <source>
        <dbReference type="ARBA" id="ARBA00023157"/>
    </source>
</evidence>
<dbReference type="InterPro" id="IPR001100">
    <property type="entry name" value="Pyr_nuc-diS_OxRdtase"/>
</dbReference>
<dbReference type="PRINTS" id="PR00368">
    <property type="entry name" value="FADPNR"/>
</dbReference>
<evidence type="ECO:0000256" key="1">
    <source>
        <dbReference type="ARBA" id="ARBA00001974"/>
    </source>
</evidence>
<keyword evidence="10" id="KW-0676">Redox-active center</keyword>
<comment type="similarity">
    <text evidence="3">Belongs to the class-I pyridine nucleotide-disulfide oxidoreductase family.</text>
</comment>